<keyword evidence="17" id="KW-0675">Receptor</keyword>
<gene>
    <name evidence="17" type="ordered locus">Halhy_5108</name>
</gene>
<evidence type="ECO:0000256" key="7">
    <source>
        <dbReference type="ARBA" id="ARBA00023004"/>
    </source>
</evidence>
<reference key="2">
    <citation type="submission" date="2011-04" db="EMBL/GenBank/DDBJ databases">
        <title>Complete sequence of chromosome of Haliscomenobacter hydrossis DSM 1100.</title>
        <authorList>
            <consortium name="US DOE Joint Genome Institute (JGI-PGF)"/>
            <person name="Lucas S."/>
            <person name="Han J."/>
            <person name="Lapidus A."/>
            <person name="Bruce D."/>
            <person name="Goodwin L."/>
            <person name="Pitluck S."/>
            <person name="Peters L."/>
            <person name="Kyrpides N."/>
            <person name="Mavromatis K."/>
            <person name="Ivanova N."/>
            <person name="Ovchinnikova G."/>
            <person name="Pagani I."/>
            <person name="Daligault H."/>
            <person name="Detter J.C."/>
            <person name="Han C."/>
            <person name="Land M."/>
            <person name="Hauser L."/>
            <person name="Markowitz V."/>
            <person name="Cheng J.-F."/>
            <person name="Hugenholtz P."/>
            <person name="Woyke T."/>
            <person name="Wu D."/>
            <person name="Verbarg S."/>
            <person name="Frueling A."/>
            <person name="Brambilla E."/>
            <person name="Klenk H.-P."/>
            <person name="Eisen J.A."/>
        </authorList>
    </citation>
    <scope>NUCLEOTIDE SEQUENCE</scope>
    <source>
        <strain>DSM 1100</strain>
    </source>
</reference>
<dbReference type="eggNOG" id="COG4773">
    <property type="taxonomic scope" value="Bacteria"/>
</dbReference>
<evidence type="ECO:0000256" key="1">
    <source>
        <dbReference type="ARBA" id="ARBA00004571"/>
    </source>
</evidence>
<keyword evidence="8" id="KW-0406">Ion transport</keyword>
<dbReference type="Pfam" id="PF00593">
    <property type="entry name" value="TonB_dep_Rec_b-barrel"/>
    <property type="match status" value="1"/>
</dbReference>
<keyword evidence="4" id="KW-0410">Iron transport</keyword>
<evidence type="ECO:0000313" key="17">
    <source>
        <dbReference type="EMBL" id="AEE52934.1"/>
    </source>
</evidence>
<keyword evidence="7" id="KW-0408">Iron</keyword>
<dbReference type="InterPro" id="IPR039426">
    <property type="entry name" value="TonB-dep_rcpt-like"/>
</dbReference>
<dbReference type="KEGG" id="hhy:Halhy_5108"/>
<dbReference type="InterPro" id="IPR036942">
    <property type="entry name" value="Beta-barrel_TonB_sf"/>
</dbReference>
<evidence type="ECO:0000256" key="9">
    <source>
        <dbReference type="ARBA" id="ARBA00023077"/>
    </source>
</evidence>
<evidence type="ECO:0000256" key="11">
    <source>
        <dbReference type="ARBA" id="ARBA00023237"/>
    </source>
</evidence>
<comment type="similarity">
    <text evidence="12 13">Belongs to the TonB-dependent receptor family.</text>
</comment>
<dbReference type="RefSeq" id="WP_013767469.1">
    <property type="nucleotide sequence ID" value="NC_015510.1"/>
</dbReference>
<dbReference type="PANTHER" id="PTHR32552:SF68">
    <property type="entry name" value="FERRICHROME OUTER MEMBRANE TRANSPORTER_PHAGE RECEPTOR"/>
    <property type="match status" value="1"/>
</dbReference>
<evidence type="ECO:0000256" key="6">
    <source>
        <dbReference type="ARBA" id="ARBA00022729"/>
    </source>
</evidence>
<name>F4L3F7_HALH1</name>
<evidence type="ECO:0000256" key="12">
    <source>
        <dbReference type="PROSITE-ProRule" id="PRU01360"/>
    </source>
</evidence>
<feature type="domain" description="TonB-dependent receptor plug" evidence="16">
    <location>
        <begin position="114"/>
        <end position="221"/>
    </location>
</feature>
<dbReference type="Gene3D" id="2.60.40.1120">
    <property type="entry name" value="Carboxypeptidase-like, regulatory domain"/>
    <property type="match status" value="1"/>
</dbReference>
<keyword evidence="6 14" id="KW-0732">Signal</keyword>
<dbReference type="SUPFAM" id="SSF49464">
    <property type="entry name" value="Carboxypeptidase regulatory domain-like"/>
    <property type="match status" value="1"/>
</dbReference>
<evidence type="ECO:0000256" key="5">
    <source>
        <dbReference type="ARBA" id="ARBA00022692"/>
    </source>
</evidence>
<keyword evidence="18" id="KW-1185">Reference proteome</keyword>
<evidence type="ECO:0000256" key="2">
    <source>
        <dbReference type="ARBA" id="ARBA00022448"/>
    </source>
</evidence>
<evidence type="ECO:0000259" key="16">
    <source>
        <dbReference type="Pfam" id="PF07715"/>
    </source>
</evidence>
<dbReference type="Gene3D" id="2.40.170.20">
    <property type="entry name" value="TonB-dependent receptor, beta-barrel domain"/>
    <property type="match status" value="1"/>
</dbReference>
<keyword evidence="3 12" id="KW-1134">Transmembrane beta strand</keyword>
<reference evidence="17 18" key="1">
    <citation type="journal article" date="2011" name="Stand. Genomic Sci.">
        <title>Complete genome sequence of Haliscomenobacter hydrossis type strain (O).</title>
        <authorList>
            <consortium name="US DOE Joint Genome Institute (JGI-PGF)"/>
            <person name="Daligault H."/>
            <person name="Lapidus A."/>
            <person name="Zeytun A."/>
            <person name="Nolan M."/>
            <person name="Lucas S."/>
            <person name="Del Rio T.G."/>
            <person name="Tice H."/>
            <person name="Cheng J.F."/>
            <person name="Tapia R."/>
            <person name="Han C."/>
            <person name="Goodwin L."/>
            <person name="Pitluck S."/>
            <person name="Liolios K."/>
            <person name="Pagani I."/>
            <person name="Ivanova N."/>
            <person name="Huntemann M."/>
            <person name="Mavromatis K."/>
            <person name="Mikhailova N."/>
            <person name="Pati A."/>
            <person name="Chen A."/>
            <person name="Palaniappan K."/>
            <person name="Land M."/>
            <person name="Hauser L."/>
            <person name="Brambilla E.M."/>
            <person name="Rohde M."/>
            <person name="Verbarg S."/>
            <person name="Goker M."/>
            <person name="Bristow J."/>
            <person name="Eisen J.A."/>
            <person name="Markowitz V."/>
            <person name="Hugenholtz P."/>
            <person name="Kyrpides N.C."/>
            <person name="Klenk H.P."/>
            <person name="Woyke T."/>
        </authorList>
    </citation>
    <scope>NUCLEOTIDE SEQUENCE [LARGE SCALE GENOMIC DNA]</scope>
    <source>
        <strain evidence="18">ATCC 27775 / DSM 1100 / LMG 10767 / O</strain>
    </source>
</reference>
<evidence type="ECO:0000256" key="8">
    <source>
        <dbReference type="ARBA" id="ARBA00023065"/>
    </source>
</evidence>
<evidence type="ECO:0000313" key="18">
    <source>
        <dbReference type="Proteomes" id="UP000008461"/>
    </source>
</evidence>
<sequence length="790" mass="88305">MYFKYLLSFFCLFGTLNAFAQQRLVSGKIYDAQTKEPLIGANVFVPGTLEGTLTDATGKFSFNTEANTLEISYIGYENQQIAVPADGQLNLGIKPTSLNLQAVVVTASREAQKRSDAPIAISKLSSDLITNTKAIALPELISKVPGVFMMRFTGEGHSMSIRQPLSTSAYFLYMEDGVPVRPMGLFNHNALIESNITVLNSIEVVKGPASSIYGPEAVGGAINLITKRPTAVPTFSIGYQGDEYNYNRLQFSAGGMLNKKLGVFVGGFMGSQKNGWRERTDYTKNAINARVEYQLSTKTMLTAAYAYNFYDGQEGLNLDSIAYYSRTYEASNDFMYRKITAQRSRITLNHRWGKQAESFVTAFHRFNDYQMSPNHTVRWTTGQTTATSEKNQSLFNSYGVIAQHNQRFNFLKAKLIVGGTFDYTPQEYNAFQIGLNAELRPDGKNVKKYTYVEDRPNVKLGEYDAKVRNAGVYSQFEINPTERLKLIAGARYDLFAFTYENYLDNTQGEKSYGQFSPKVGATYDLGNNMGMYANYSIGFAPPGVTAIFRKRPNPIPGQDPFYYNLGSARFFNTEVGGWWSLLKNKVMLDLSVYRLKGQNELLAIRQADNSTDYQSAGATLHQGVEFGVTATPFKDLQIRFGGANALHRFEDFRLSDKPSDALQKLDGYEMPNAPRWIVNTEIIYQPSWVKGLRLSGEWQSLSPYYLNQINTIKMEDRGFLGQKGLSLLNVRVGYTIKGVELFVNALNLTNELYTTSASRGNAVSDRTRFSPGAPRTVGFGMQYNFVGKGN</sequence>
<feature type="chain" id="PRO_5003317490" evidence="14">
    <location>
        <begin position="21"/>
        <end position="790"/>
    </location>
</feature>
<dbReference type="Proteomes" id="UP000008461">
    <property type="component" value="Chromosome"/>
</dbReference>
<comment type="subcellular location">
    <subcellularLocation>
        <location evidence="1 12">Cell outer membrane</location>
        <topology evidence="1 12">Multi-pass membrane protein</topology>
    </subcellularLocation>
</comment>
<keyword evidence="10 12" id="KW-0472">Membrane</keyword>
<dbReference type="PANTHER" id="PTHR32552">
    <property type="entry name" value="FERRICHROME IRON RECEPTOR-RELATED"/>
    <property type="match status" value="1"/>
</dbReference>
<dbReference type="STRING" id="760192.Halhy_5108"/>
<dbReference type="OrthoDB" id="9782587at2"/>
<dbReference type="Pfam" id="PF07715">
    <property type="entry name" value="Plug"/>
    <property type="match status" value="1"/>
</dbReference>
<dbReference type="GO" id="GO:0015344">
    <property type="term" value="F:siderophore uptake transmembrane transporter activity"/>
    <property type="evidence" value="ECO:0007669"/>
    <property type="project" value="TreeGrafter"/>
</dbReference>
<dbReference type="InterPro" id="IPR037066">
    <property type="entry name" value="Plug_dom_sf"/>
</dbReference>
<evidence type="ECO:0000259" key="15">
    <source>
        <dbReference type="Pfam" id="PF00593"/>
    </source>
</evidence>
<dbReference type="Pfam" id="PF13715">
    <property type="entry name" value="CarbopepD_reg_2"/>
    <property type="match status" value="1"/>
</dbReference>
<evidence type="ECO:0000256" key="4">
    <source>
        <dbReference type="ARBA" id="ARBA00022496"/>
    </source>
</evidence>
<evidence type="ECO:0000256" key="10">
    <source>
        <dbReference type="ARBA" id="ARBA00023136"/>
    </source>
</evidence>
<keyword evidence="11 12" id="KW-0998">Cell outer membrane</keyword>
<evidence type="ECO:0000256" key="3">
    <source>
        <dbReference type="ARBA" id="ARBA00022452"/>
    </source>
</evidence>
<dbReference type="PROSITE" id="PS52016">
    <property type="entry name" value="TONB_DEPENDENT_REC_3"/>
    <property type="match status" value="1"/>
</dbReference>
<dbReference type="SUPFAM" id="SSF56935">
    <property type="entry name" value="Porins"/>
    <property type="match status" value="1"/>
</dbReference>
<dbReference type="InterPro" id="IPR012910">
    <property type="entry name" value="Plug_dom"/>
</dbReference>
<dbReference type="HOGENOM" id="CLU_008287_18_3_10"/>
<proteinExistence type="inferred from homology"/>
<accession>F4L3F7</accession>
<dbReference type="InterPro" id="IPR000531">
    <property type="entry name" value="Beta-barrel_TonB"/>
</dbReference>
<keyword evidence="2 12" id="KW-0813">Transport</keyword>
<dbReference type="AlphaFoldDB" id="F4L3F7"/>
<dbReference type="InterPro" id="IPR008969">
    <property type="entry name" value="CarboxyPept-like_regulatory"/>
</dbReference>
<feature type="signal peptide" evidence="14">
    <location>
        <begin position="1"/>
        <end position="20"/>
    </location>
</feature>
<protein>
    <submittedName>
        <fullName evidence="17">TonB-dependent receptor</fullName>
    </submittedName>
</protein>
<organism evidence="17 18">
    <name type="scientific">Haliscomenobacter hydrossis (strain ATCC 27775 / DSM 1100 / LMG 10767 / O)</name>
    <dbReference type="NCBI Taxonomy" id="760192"/>
    <lineage>
        <taxon>Bacteria</taxon>
        <taxon>Pseudomonadati</taxon>
        <taxon>Bacteroidota</taxon>
        <taxon>Saprospiria</taxon>
        <taxon>Saprospirales</taxon>
        <taxon>Haliscomenobacteraceae</taxon>
        <taxon>Haliscomenobacter</taxon>
    </lineage>
</organism>
<keyword evidence="5 12" id="KW-0812">Transmembrane</keyword>
<feature type="domain" description="TonB-dependent receptor-like beta-barrel" evidence="15">
    <location>
        <begin position="295"/>
        <end position="748"/>
    </location>
</feature>
<evidence type="ECO:0000256" key="14">
    <source>
        <dbReference type="SAM" id="SignalP"/>
    </source>
</evidence>
<dbReference type="GO" id="GO:0009279">
    <property type="term" value="C:cell outer membrane"/>
    <property type="evidence" value="ECO:0007669"/>
    <property type="project" value="UniProtKB-SubCell"/>
</dbReference>
<dbReference type="EMBL" id="CP002691">
    <property type="protein sequence ID" value="AEE52934.1"/>
    <property type="molecule type" value="Genomic_DNA"/>
</dbReference>
<evidence type="ECO:0000256" key="13">
    <source>
        <dbReference type="RuleBase" id="RU003357"/>
    </source>
</evidence>
<keyword evidence="9 13" id="KW-0798">TonB box</keyword>
<dbReference type="Gene3D" id="2.170.130.10">
    <property type="entry name" value="TonB-dependent receptor, plug domain"/>
    <property type="match status" value="1"/>
</dbReference>